<evidence type="ECO:0000256" key="1">
    <source>
        <dbReference type="ARBA" id="ARBA00022729"/>
    </source>
</evidence>
<dbReference type="InterPro" id="IPR006626">
    <property type="entry name" value="PbH1"/>
</dbReference>
<keyword evidence="1 2" id="KW-0732">Signal</keyword>
<dbReference type="Proteomes" id="UP000256980">
    <property type="component" value="Unassembled WGS sequence"/>
</dbReference>
<evidence type="ECO:0000256" key="2">
    <source>
        <dbReference type="SAM" id="SignalP"/>
    </source>
</evidence>
<dbReference type="NCBIfam" id="TIGR04183">
    <property type="entry name" value="Por_Secre_tail"/>
    <property type="match status" value="1"/>
</dbReference>
<dbReference type="Gene3D" id="2.160.20.10">
    <property type="entry name" value="Single-stranded right-handed beta-helix, Pectin lyase-like"/>
    <property type="match status" value="1"/>
</dbReference>
<dbReference type="InterPro" id="IPR026444">
    <property type="entry name" value="Secre_tail"/>
</dbReference>
<comment type="caution">
    <text evidence="4">The sequence shown here is derived from an EMBL/GenBank/DDBJ whole genome shotgun (WGS) entry which is preliminary data.</text>
</comment>
<feature type="domain" description="Secretion system C-terminal sorting" evidence="3">
    <location>
        <begin position="421"/>
        <end position="489"/>
    </location>
</feature>
<gene>
    <name evidence="4" type="ORF">DFQ10_11161</name>
</gene>
<feature type="signal peptide" evidence="2">
    <location>
        <begin position="1"/>
        <end position="20"/>
    </location>
</feature>
<dbReference type="InterPro" id="IPR011050">
    <property type="entry name" value="Pectin_lyase_fold/virulence"/>
</dbReference>
<feature type="chain" id="PRO_5017534121" evidence="2">
    <location>
        <begin position="21"/>
        <end position="490"/>
    </location>
</feature>
<sequence>MKQLLLNLFTVYSFVGMLSAQGYTTPDTGSTFTLDDLVTASPTTISVSGTTYTLIDDLTISATDALNISTDVTLEIGADIRITVFGAFNVNADNAIFTAIDTNTPYDGFRFEEFSVINIQNATIQYGGGLRVLTETFTIDNCLVTNNVAGVSTGAVISLSRGMAQITNNTITFNQTAAISSGANSAVSPYIFNNYIEGNNQANSNRPQINMGTTMVDNPIQIIQNTVKGDRALDMVGGIAVSNFVGGVINAVIDDNTIVDNRYGIAILGDNASGFVRNNVIEDNNTQGSPNLGGSGISLNASSEGMDIIANGNQIRRNLWGITLQGESAINLGDNASNVGQNVFSENGNGGVVYALYNNTDNAITAMHNCWDENNAPNTLADAEAVIVHQNDIGSLGLVTFDPVNCGFLSVDDLALNEITMYPNPTSGQFSVTNNVSFNQMNVYSIDGKLIIQKSLQIGANTFNLNLNSGIYLLECQGENSKAIKKLVVK</sequence>
<proteinExistence type="predicted"/>
<dbReference type="SUPFAM" id="SSF51126">
    <property type="entry name" value="Pectin lyase-like"/>
    <property type="match status" value="1"/>
</dbReference>
<dbReference type="AlphaFoldDB" id="A0A3D9GPT9"/>
<protein>
    <submittedName>
        <fullName evidence="4">Putative secreted protein (Por secretion system target)</fullName>
    </submittedName>
</protein>
<dbReference type="OrthoDB" id="1230183at2"/>
<organism evidence="4 5">
    <name type="scientific">Winogradskyella eximia</name>
    <dbReference type="NCBI Taxonomy" id="262006"/>
    <lineage>
        <taxon>Bacteria</taxon>
        <taxon>Pseudomonadati</taxon>
        <taxon>Bacteroidota</taxon>
        <taxon>Flavobacteriia</taxon>
        <taxon>Flavobacteriales</taxon>
        <taxon>Flavobacteriaceae</taxon>
        <taxon>Winogradskyella</taxon>
    </lineage>
</organism>
<dbReference type="RefSeq" id="WP_115818850.1">
    <property type="nucleotide sequence ID" value="NZ_QRDV01000011.1"/>
</dbReference>
<dbReference type="EMBL" id="QRDV01000011">
    <property type="protein sequence ID" value="RED38240.1"/>
    <property type="molecule type" value="Genomic_DNA"/>
</dbReference>
<accession>A0A3D9GPT9</accession>
<name>A0A3D9GPT9_9FLAO</name>
<evidence type="ECO:0000313" key="5">
    <source>
        <dbReference type="Proteomes" id="UP000256980"/>
    </source>
</evidence>
<evidence type="ECO:0000259" key="3">
    <source>
        <dbReference type="Pfam" id="PF18962"/>
    </source>
</evidence>
<dbReference type="InterPro" id="IPR012334">
    <property type="entry name" value="Pectin_lyas_fold"/>
</dbReference>
<dbReference type="Pfam" id="PF18962">
    <property type="entry name" value="Por_Secre_tail"/>
    <property type="match status" value="1"/>
</dbReference>
<keyword evidence="5" id="KW-1185">Reference proteome</keyword>
<evidence type="ECO:0000313" key="4">
    <source>
        <dbReference type="EMBL" id="RED38240.1"/>
    </source>
</evidence>
<reference evidence="4 5" key="1">
    <citation type="submission" date="2018-07" db="EMBL/GenBank/DDBJ databases">
        <title>Genomic Encyclopedia of Type Strains, Phase III (KMG-III): the genomes of soil and plant-associated and newly described type strains.</title>
        <authorList>
            <person name="Whitman W."/>
        </authorList>
    </citation>
    <scope>NUCLEOTIDE SEQUENCE [LARGE SCALE GENOMIC DNA]</scope>
    <source>
        <strain evidence="4 5">CECT 7946</strain>
    </source>
</reference>
<dbReference type="SMART" id="SM00710">
    <property type="entry name" value="PbH1"/>
    <property type="match status" value="6"/>
</dbReference>